<dbReference type="GO" id="GO:0016491">
    <property type="term" value="F:oxidoreductase activity"/>
    <property type="evidence" value="ECO:0007669"/>
    <property type="project" value="InterPro"/>
</dbReference>
<feature type="domain" description="Amine oxidase" evidence="1">
    <location>
        <begin position="23"/>
        <end position="427"/>
    </location>
</feature>
<dbReference type="InterPro" id="IPR050464">
    <property type="entry name" value="Zeta_carotene_desat/Oxidored"/>
</dbReference>
<organism evidence="2 3">
    <name type="scientific">Pirellulimonas nuda</name>
    <dbReference type="NCBI Taxonomy" id="2528009"/>
    <lineage>
        <taxon>Bacteria</taxon>
        <taxon>Pseudomonadati</taxon>
        <taxon>Planctomycetota</taxon>
        <taxon>Planctomycetia</taxon>
        <taxon>Pirellulales</taxon>
        <taxon>Lacipirellulaceae</taxon>
        <taxon>Pirellulimonas</taxon>
    </lineage>
</organism>
<dbReference type="Proteomes" id="UP000317429">
    <property type="component" value="Chromosome"/>
</dbReference>
<dbReference type="OrthoDB" id="9803192at2"/>
<dbReference type="NCBIfam" id="NF005560">
    <property type="entry name" value="PRK07233.1"/>
    <property type="match status" value="1"/>
</dbReference>
<dbReference type="Pfam" id="PF01593">
    <property type="entry name" value="Amino_oxidase"/>
    <property type="match status" value="1"/>
</dbReference>
<sequence>MKIINATPSSDRGWAVVGGGALGLTMALRLAQRGVPVTVLEAAPQLGGLASPWRLSDGAPEGADDAASGGDATWDRFYHVTLLSDSHLRGLLGELGLEEKMRWVETKTGFYSGGKLHSMSNSLEFLRFPPLTTAEKLRLGATIFYASKIKNWRKMEQVPVADWLLRHSGRGVCEKIWLPLLRAKLGDAYRDTSAAFIWAHINRMYSARRSGLKKEMFGYVPGGYATVLGKLYSRLRELGVEIRCGSTVWEARSAAGDAGVEVTLQCGETRTYSNVVFTTPSPTIAAACPQLTPAERDRFEGVRYLGVVCASLLLKRPISPYYVTNITDGWVPLTGVIEMTTIVDPAELGGRSLVYLPKYASSDDAIFKVSDAELRERWLGTLEKMYPHFRRDQVEAFRVARARQVMALPTVGYSDRLPPMKTSVPGVWGVNSAHILKGNLNVNETIQVAEQAIRGPMAMAVAASRPYSSFLPPSYVPREREFVARS</sequence>
<dbReference type="InterPro" id="IPR036188">
    <property type="entry name" value="FAD/NAD-bd_sf"/>
</dbReference>
<name>A0A518DEW2_9BACT</name>
<dbReference type="KEGG" id="pnd:Pla175_34080"/>
<dbReference type="Gene3D" id="1.10.3110.10">
    <property type="entry name" value="protoporphyrinogen ix oxidase, domain 3"/>
    <property type="match status" value="1"/>
</dbReference>
<dbReference type="PANTHER" id="PTHR42923">
    <property type="entry name" value="PROTOPORPHYRINOGEN OXIDASE"/>
    <property type="match status" value="1"/>
</dbReference>
<protein>
    <recommendedName>
        <fullName evidence="1">Amine oxidase domain-containing protein</fullName>
    </recommendedName>
</protein>
<proteinExistence type="predicted"/>
<dbReference type="Gene3D" id="3.50.50.60">
    <property type="entry name" value="FAD/NAD(P)-binding domain"/>
    <property type="match status" value="1"/>
</dbReference>
<evidence type="ECO:0000313" key="2">
    <source>
        <dbReference type="EMBL" id="QDU90009.1"/>
    </source>
</evidence>
<dbReference type="PANTHER" id="PTHR42923:SF46">
    <property type="entry name" value="AMINE OXIDASE"/>
    <property type="match status" value="1"/>
</dbReference>
<evidence type="ECO:0000313" key="3">
    <source>
        <dbReference type="Proteomes" id="UP000317429"/>
    </source>
</evidence>
<dbReference type="InterPro" id="IPR002937">
    <property type="entry name" value="Amino_oxidase"/>
</dbReference>
<dbReference type="Gene3D" id="3.90.660.20">
    <property type="entry name" value="Protoporphyrinogen oxidase, mitochondrial, domain 2"/>
    <property type="match status" value="1"/>
</dbReference>
<dbReference type="RefSeq" id="WP_145287668.1">
    <property type="nucleotide sequence ID" value="NZ_CP036291.1"/>
</dbReference>
<dbReference type="SUPFAM" id="SSF51905">
    <property type="entry name" value="FAD/NAD(P)-binding domain"/>
    <property type="match status" value="1"/>
</dbReference>
<accession>A0A518DEW2</accession>
<dbReference type="EMBL" id="CP036291">
    <property type="protein sequence ID" value="QDU90009.1"/>
    <property type="molecule type" value="Genomic_DNA"/>
</dbReference>
<evidence type="ECO:0000259" key="1">
    <source>
        <dbReference type="Pfam" id="PF01593"/>
    </source>
</evidence>
<gene>
    <name evidence="2" type="ORF">Pla175_34080</name>
</gene>
<reference evidence="2 3" key="1">
    <citation type="submission" date="2019-02" db="EMBL/GenBank/DDBJ databases">
        <title>Deep-cultivation of Planctomycetes and their phenomic and genomic characterization uncovers novel biology.</title>
        <authorList>
            <person name="Wiegand S."/>
            <person name="Jogler M."/>
            <person name="Boedeker C."/>
            <person name="Pinto D."/>
            <person name="Vollmers J."/>
            <person name="Rivas-Marin E."/>
            <person name="Kohn T."/>
            <person name="Peeters S.H."/>
            <person name="Heuer A."/>
            <person name="Rast P."/>
            <person name="Oberbeckmann S."/>
            <person name="Bunk B."/>
            <person name="Jeske O."/>
            <person name="Meyerdierks A."/>
            <person name="Storesund J.E."/>
            <person name="Kallscheuer N."/>
            <person name="Luecker S."/>
            <person name="Lage O.M."/>
            <person name="Pohl T."/>
            <person name="Merkel B.J."/>
            <person name="Hornburger P."/>
            <person name="Mueller R.-W."/>
            <person name="Bruemmer F."/>
            <person name="Labrenz M."/>
            <person name="Spormann A.M."/>
            <person name="Op den Camp H."/>
            <person name="Overmann J."/>
            <person name="Amann R."/>
            <person name="Jetten M.S.M."/>
            <person name="Mascher T."/>
            <person name="Medema M.H."/>
            <person name="Devos D.P."/>
            <person name="Kaster A.-K."/>
            <person name="Ovreas L."/>
            <person name="Rohde M."/>
            <person name="Galperin M.Y."/>
            <person name="Jogler C."/>
        </authorList>
    </citation>
    <scope>NUCLEOTIDE SEQUENCE [LARGE SCALE GENOMIC DNA]</scope>
    <source>
        <strain evidence="2 3">Pla175</strain>
    </source>
</reference>
<keyword evidence="3" id="KW-1185">Reference proteome</keyword>
<dbReference type="AlphaFoldDB" id="A0A518DEW2"/>